<organism evidence="3 4">
    <name type="scientific">Gossypium arboreum</name>
    <name type="common">Tree cotton</name>
    <name type="synonym">Gossypium nanking</name>
    <dbReference type="NCBI Taxonomy" id="29729"/>
    <lineage>
        <taxon>Eukaryota</taxon>
        <taxon>Viridiplantae</taxon>
        <taxon>Streptophyta</taxon>
        <taxon>Embryophyta</taxon>
        <taxon>Tracheophyta</taxon>
        <taxon>Spermatophyta</taxon>
        <taxon>Magnoliopsida</taxon>
        <taxon>eudicotyledons</taxon>
        <taxon>Gunneridae</taxon>
        <taxon>Pentapetalae</taxon>
        <taxon>rosids</taxon>
        <taxon>malvids</taxon>
        <taxon>Malvales</taxon>
        <taxon>Malvaceae</taxon>
        <taxon>Malvoideae</taxon>
        <taxon>Gossypium</taxon>
    </lineage>
</organism>
<proteinExistence type="predicted"/>
<comment type="caution">
    <text evidence="3">The sequence shown here is derived from an EMBL/GenBank/DDBJ whole genome shotgun (WGS) entry which is preliminary data.</text>
</comment>
<dbReference type="PANTHER" id="PTHR48200">
    <property type="entry name" value="PROTEIN, PUTATIVE-RELATED"/>
    <property type="match status" value="1"/>
</dbReference>
<keyword evidence="1" id="KW-1133">Transmembrane helix</keyword>
<gene>
    <name evidence="3" type="ORF">PVK06_005006</name>
</gene>
<evidence type="ECO:0000256" key="1">
    <source>
        <dbReference type="SAM" id="Phobius"/>
    </source>
</evidence>
<name>A0ABR0QUE5_GOSAR</name>
<evidence type="ECO:0000313" key="4">
    <source>
        <dbReference type="Proteomes" id="UP001358586"/>
    </source>
</evidence>
<sequence length="174" mass="20314">MIPGEILYRCGSFNWVPLLGIWAAIGYAPLLALRQFGLRQFMLATHGLTQSEFAYRGADYNKRVSEISSAWNKMCRLKGVAIGSTTTLEYVEWSGRRTNDNILEPNIEGARLMEEYLQVMPSELEIMKQEFERNNLELEKRIAKIEEEKMYLSLDIDVQKMEVEKERKEKRKIE</sequence>
<dbReference type="Pfam" id="PF24924">
    <property type="entry name" value="DUF7745"/>
    <property type="match status" value="1"/>
</dbReference>
<evidence type="ECO:0000259" key="2">
    <source>
        <dbReference type="Pfam" id="PF24924"/>
    </source>
</evidence>
<evidence type="ECO:0000313" key="3">
    <source>
        <dbReference type="EMBL" id="KAK5842629.1"/>
    </source>
</evidence>
<keyword evidence="4" id="KW-1185">Reference proteome</keyword>
<dbReference type="Proteomes" id="UP001358586">
    <property type="component" value="Chromosome 2"/>
</dbReference>
<dbReference type="PANTHER" id="PTHR48200:SF1">
    <property type="entry name" value="AMINOTRANSFERASE-LIKE PLANT MOBILE DOMAIN-CONTAINING PROTEIN"/>
    <property type="match status" value="1"/>
</dbReference>
<feature type="transmembrane region" description="Helical" evidence="1">
    <location>
        <begin position="12"/>
        <end position="33"/>
    </location>
</feature>
<protein>
    <recommendedName>
        <fullName evidence="2">DUF7745 domain-containing protein</fullName>
    </recommendedName>
</protein>
<reference evidence="3 4" key="1">
    <citation type="submission" date="2023-03" db="EMBL/GenBank/DDBJ databases">
        <title>WGS of Gossypium arboreum.</title>
        <authorList>
            <person name="Yu D."/>
        </authorList>
    </citation>
    <scope>NUCLEOTIDE SEQUENCE [LARGE SCALE GENOMIC DNA]</scope>
    <source>
        <tissue evidence="3">Leaf</tissue>
    </source>
</reference>
<dbReference type="InterPro" id="IPR056647">
    <property type="entry name" value="DUF7745"/>
</dbReference>
<keyword evidence="1" id="KW-0812">Transmembrane</keyword>
<accession>A0ABR0QUE5</accession>
<keyword evidence="1" id="KW-0472">Membrane</keyword>
<feature type="domain" description="DUF7745" evidence="2">
    <location>
        <begin position="5"/>
        <end position="93"/>
    </location>
</feature>
<dbReference type="EMBL" id="JARKNE010000002">
    <property type="protein sequence ID" value="KAK5842629.1"/>
    <property type="molecule type" value="Genomic_DNA"/>
</dbReference>